<evidence type="ECO:0000256" key="2">
    <source>
        <dbReference type="ARBA" id="ARBA00004167"/>
    </source>
</evidence>
<keyword evidence="6" id="KW-0812">Transmembrane</keyword>
<keyword evidence="9 16" id="KW-0863">Zinc-finger</keyword>
<dbReference type="Gene3D" id="3.10.110.10">
    <property type="entry name" value="Ubiquitin Conjugating Enzyme"/>
    <property type="match status" value="1"/>
</dbReference>
<dbReference type="InterPro" id="IPR001841">
    <property type="entry name" value="Znf_RING"/>
</dbReference>
<sequence>MLSDLERQDDEIFAIENICSPNQFRYKKKTNIECFFSVSCELANENVLIDYKNVTKKVYIKYLPPVRLYVQLPKDYPSASPPKYNIAINWMTPWQVSLTCQKLDELWQRNESNEILFIWLEFLKSDLLNFLHIEDILEVSYLMELYENPDDEFLLEVLNWTDERVVYGGLFLNPIERLKEYNESRDRFEFESQFHLCDICFCTSAGQMCIRVDGCNHAFCKECILQYLTMKINERYVLIQCPAADCKVKMKCSQIRGICSTELFQKYEEYLFEKQILNMKKLNLVYCPRRFCQKAVYVKFGESLASCPACEYNFCAFCFKVYHGVSACEMDSKEKLQLIKEYESADLAKKKFLDKKYGRHQIRQIVEKQLTNEYLQKNTKACPTCGVVTAKLTGCNLMTCSHCHSQFCWLCNSKIVSSDEYEHFKSTTNGPCSGRLFEPIDNQIDDFDPEVDNGYDIVPNWNLDMFLNMLHARH</sequence>
<feature type="domain" description="RING-type" evidence="17">
    <location>
        <begin position="197"/>
        <end position="242"/>
    </location>
</feature>
<dbReference type="PROSITE" id="PS50089">
    <property type="entry name" value="ZF_RING_2"/>
    <property type="match status" value="1"/>
</dbReference>
<evidence type="ECO:0000256" key="7">
    <source>
        <dbReference type="ARBA" id="ARBA00022723"/>
    </source>
</evidence>
<evidence type="ECO:0000259" key="18">
    <source>
        <dbReference type="PROSITE" id="PS50908"/>
    </source>
</evidence>
<dbReference type="OMA" id="RANYCTM"/>
<dbReference type="InterPro" id="IPR013083">
    <property type="entry name" value="Znf_RING/FYVE/PHD"/>
</dbReference>
<dbReference type="KEGG" id="nvi:100680076"/>
<dbReference type="InterPro" id="IPR002867">
    <property type="entry name" value="IBR_dom"/>
</dbReference>
<dbReference type="InterPro" id="IPR047548">
    <property type="entry name" value="Rcat_RBR_RNF14"/>
</dbReference>
<dbReference type="CDD" id="cd23820">
    <property type="entry name" value="RWD_RNF14"/>
    <property type="match status" value="1"/>
</dbReference>
<evidence type="ECO:0000256" key="5">
    <source>
        <dbReference type="ARBA" id="ARBA00022679"/>
    </source>
</evidence>
<dbReference type="EC" id="2.3.2.31" evidence="4"/>
<comment type="similarity">
    <text evidence="15">Belongs to the RBR family. RNF14 subfamily.</text>
</comment>
<evidence type="ECO:0000256" key="14">
    <source>
        <dbReference type="ARBA" id="ARBA00038342"/>
    </source>
</evidence>
<evidence type="ECO:0000313" key="21">
    <source>
        <dbReference type="Proteomes" id="UP000002358"/>
    </source>
</evidence>
<comment type="pathway">
    <text evidence="3">Protein modification; protein ubiquitination.</text>
</comment>
<comment type="similarity">
    <text evidence="14">Belongs to the RBR family. RNF144 subfamily.</text>
</comment>
<dbReference type="GO" id="GO:0005737">
    <property type="term" value="C:cytoplasm"/>
    <property type="evidence" value="ECO:0007669"/>
    <property type="project" value="UniProtKB-ARBA"/>
</dbReference>
<evidence type="ECO:0000256" key="16">
    <source>
        <dbReference type="PROSITE-ProRule" id="PRU00175"/>
    </source>
</evidence>
<dbReference type="GO" id="GO:0061630">
    <property type="term" value="F:ubiquitin protein ligase activity"/>
    <property type="evidence" value="ECO:0007669"/>
    <property type="project" value="UniProtKB-EC"/>
</dbReference>
<dbReference type="InterPro" id="IPR017907">
    <property type="entry name" value="Znf_RING_CS"/>
</dbReference>
<dbReference type="OrthoDB" id="69641at2759"/>
<keyword evidence="21" id="KW-1185">Reference proteome</keyword>
<dbReference type="AlphaFoldDB" id="A0A7M7GB48"/>
<evidence type="ECO:0000256" key="1">
    <source>
        <dbReference type="ARBA" id="ARBA00001798"/>
    </source>
</evidence>
<evidence type="ECO:0000256" key="9">
    <source>
        <dbReference type="ARBA" id="ARBA00022771"/>
    </source>
</evidence>
<evidence type="ECO:0000256" key="12">
    <source>
        <dbReference type="ARBA" id="ARBA00022989"/>
    </source>
</evidence>
<dbReference type="SUPFAM" id="SSF57850">
    <property type="entry name" value="RING/U-box"/>
    <property type="match status" value="3"/>
</dbReference>
<dbReference type="Pfam" id="PF01485">
    <property type="entry name" value="IBR"/>
    <property type="match status" value="1"/>
</dbReference>
<keyword evidence="7" id="KW-0479">Metal-binding</keyword>
<keyword evidence="8" id="KW-0677">Repeat</keyword>
<evidence type="ECO:0000256" key="15">
    <source>
        <dbReference type="ARBA" id="ARBA00044508"/>
    </source>
</evidence>
<feature type="domain" description="RING-type" evidence="19">
    <location>
        <begin position="193"/>
        <end position="436"/>
    </location>
</feature>
<evidence type="ECO:0000256" key="4">
    <source>
        <dbReference type="ARBA" id="ARBA00012251"/>
    </source>
</evidence>
<dbReference type="CDD" id="cd20341">
    <property type="entry name" value="BRcat_RBR_RNF14"/>
    <property type="match status" value="1"/>
</dbReference>
<keyword evidence="5" id="KW-0808">Transferase</keyword>
<dbReference type="InParanoid" id="A0A7M7GB48"/>
<evidence type="ECO:0000256" key="11">
    <source>
        <dbReference type="ARBA" id="ARBA00022833"/>
    </source>
</evidence>
<dbReference type="PROSITE" id="PS50908">
    <property type="entry name" value="RWD"/>
    <property type="match status" value="1"/>
</dbReference>
<evidence type="ECO:0000256" key="3">
    <source>
        <dbReference type="ARBA" id="ARBA00004906"/>
    </source>
</evidence>
<keyword evidence="10" id="KW-0833">Ubl conjugation pathway</keyword>
<gene>
    <name evidence="20" type="primary">100680076</name>
</gene>
<dbReference type="GO" id="GO:0031090">
    <property type="term" value="C:organelle membrane"/>
    <property type="evidence" value="ECO:0007669"/>
    <property type="project" value="UniProtKB-ARBA"/>
</dbReference>
<evidence type="ECO:0000259" key="17">
    <source>
        <dbReference type="PROSITE" id="PS50089"/>
    </source>
</evidence>
<dbReference type="InterPro" id="IPR016135">
    <property type="entry name" value="UBQ-conjugating_enzyme/RWD"/>
</dbReference>
<feature type="domain" description="RWD" evidence="18">
    <location>
        <begin position="10"/>
        <end position="130"/>
    </location>
</feature>
<evidence type="ECO:0000259" key="19">
    <source>
        <dbReference type="PROSITE" id="PS51873"/>
    </source>
</evidence>
<organism evidence="20 21">
    <name type="scientific">Nasonia vitripennis</name>
    <name type="common">Parasitic wasp</name>
    <dbReference type="NCBI Taxonomy" id="7425"/>
    <lineage>
        <taxon>Eukaryota</taxon>
        <taxon>Metazoa</taxon>
        <taxon>Ecdysozoa</taxon>
        <taxon>Arthropoda</taxon>
        <taxon>Hexapoda</taxon>
        <taxon>Insecta</taxon>
        <taxon>Pterygota</taxon>
        <taxon>Neoptera</taxon>
        <taxon>Endopterygota</taxon>
        <taxon>Hymenoptera</taxon>
        <taxon>Apocrita</taxon>
        <taxon>Proctotrupomorpha</taxon>
        <taxon>Chalcidoidea</taxon>
        <taxon>Pteromalidae</taxon>
        <taxon>Pteromalinae</taxon>
        <taxon>Nasonia</taxon>
    </lineage>
</organism>
<keyword evidence="12" id="KW-1133">Transmembrane helix</keyword>
<evidence type="ECO:0000256" key="13">
    <source>
        <dbReference type="ARBA" id="ARBA00023136"/>
    </source>
</evidence>
<keyword evidence="13" id="KW-0472">Membrane</keyword>
<dbReference type="InterPro" id="IPR031127">
    <property type="entry name" value="E3_UB_ligase_RBR"/>
</dbReference>
<dbReference type="FunFam" id="3.30.40.10:FF:000051">
    <property type="entry name" value="RBR-type E3 ubiquitin transferase"/>
    <property type="match status" value="1"/>
</dbReference>
<dbReference type="GO" id="GO:0016567">
    <property type="term" value="P:protein ubiquitination"/>
    <property type="evidence" value="ECO:0007669"/>
    <property type="project" value="InterPro"/>
</dbReference>
<comment type="catalytic activity">
    <reaction evidence="1">
        <text>[E2 ubiquitin-conjugating enzyme]-S-ubiquitinyl-L-cysteine + [acceptor protein]-L-lysine = [E2 ubiquitin-conjugating enzyme]-L-cysteine + [acceptor protein]-N(6)-ubiquitinyl-L-lysine.</text>
        <dbReference type="EC" id="2.3.2.31"/>
    </reaction>
</comment>
<accession>A0A7M7GB48</accession>
<dbReference type="Gene3D" id="1.20.120.1750">
    <property type="match status" value="1"/>
</dbReference>
<evidence type="ECO:0000313" key="20">
    <source>
        <dbReference type="EnsemblMetazoa" id="XP_003424051"/>
    </source>
</evidence>
<evidence type="ECO:0000256" key="10">
    <source>
        <dbReference type="ARBA" id="ARBA00022786"/>
    </source>
</evidence>
<proteinExistence type="inferred from homology"/>
<dbReference type="EnsemblMetazoa" id="XM_003424003">
    <property type="protein sequence ID" value="XP_003424051"/>
    <property type="gene ID" value="LOC100680076"/>
</dbReference>
<dbReference type="InterPro" id="IPR044066">
    <property type="entry name" value="TRIAD_supradom"/>
</dbReference>
<dbReference type="CDD" id="cd20354">
    <property type="entry name" value="Rcat_RBR_RNF14"/>
    <property type="match status" value="1"/>
</dbReference>
<dbReference type="Pfam" id="PF22191">
    <property type="entry name" value="IBR_1"/>
    <property type="match status" value="1"/>
</dbReference>
<evidence type="ECO:0000256" key="6">
    <source>
        <dbReference type="ARBA" id="ARBA00022692"/>
    </source>
</evidence>
<dbReference type="PROSITE" id="PS00518">
    <property type="entry name" value="ZF_RING_1"/>
    <property type="match status" value="1"/>
</dbReference>
<dbReference type="GO" id="GO:0008270">
    <property type="term" value="F:zinc ion binding"/>
    <property type="evidence" value="ECO:0007669"/>
    <property type="project" value="UniProtKB-KW"/>
</dbReference>
<dbReference type="SUPFAM" id="SSF54495">
    <property type="entry name" value="UBC-like"/>
    <property type="match status" value="1"/>
</dbReference>
<dbReference type="Pfam" id="PF05773">
    <property type="entry name" value="RWD"/>
    <property type="match status" value="1"/>
</dbReference>
<keyword evidence="11" id="KW-0862">Zinc</keyword>
<name>A0A7M7GB48_NASVI</name>
<protein>
    <recommendedName>
        <fullName evidence="4">RBR-type E3 ubiquitin transferase</fullName>
        <ecNumber evidence="4">2.3.2.31</ecNumber>
    </recommendedName>
</protein>
<dbReference type="SMART" id="SM00591">
    <property type="entry name" value="RWD"/>
    <property type="match status" value="1"/>
</dbReference>
<dbReference type="SMART" id="SM00647">
    <property type="entry name" value="IBR"/>
    <property type="match status" value="2"/>
</dbReference>
<dbReference type="PANTHER" id="PTHR11685">
    <property type="entry name" value="RBR FAMILY RING FINGER AND IBR DOMAIN-CONTAINING"/>
    <property type="match status" value="1"/>
</dbReference>
<evidence type="ECO:0000256" key="8">
    <source>
        <dbReference type="ARBA" id="ARBA00022737"/>
    </source>
</evidence>
<dbReference type="InterPro" id="IPR006575">
    <property type="entry name" value="RWD_dom"/>
</dbReference>
<comment type="subcellular location">
    <subcellularLocation>
        <location evidence="2">Membrane</location>
        <topology evidence="2">Single-pass membrane protein</topology>
    </subcellularLocation>
</comment>
<reference evidence="20" key="1">
    <citation type="submission" date="2021-01" db="UniProtKB">
        <authorList>
            <consortium name="EnsemblMetazoa"/>
        </authorList>
    </citation>
    <scope>IDENTIFICATION</scope>
</reference>
<dbReference type="Gene3D" id="3.30.40.10">
    <property type="entry name" value="Zinc/RING finger domain, C3HC4 (zinc finger)"/>
    <property type="match status" value="1"/>
</dbReference>
<dbReference type="PROSITE" id="PS51873">
    <property type="entry name" value="TRIAD"/>
    <property type="match status" value="1"/>
</dbReference>
<dbReference type="Proteomes" id="UP000002358">
    <property type="component" value="Chromosome 2"/>
</dbReference>